<gene>
    <name evidence="2" type="ORF">AVDCRST_MAG58-2441</name>
</gene>
<dbReference type="AlphaFoldDB" id="A0A6J4R3I7"/>
<dbReference type="EMBL" id="CADCVF010000050">
    <property type="protein sequence ID" value="CAA9460359.1"/>
    <property type="molecule type" value="Genomic_DNA"/>
</dbReference>
<reference evidence="2" key="1">
    <citation type="submission" date="2020-02" db="EMBL/GenBank/DDBJ databases">
        <authorList>
            <person name="Meier V. D."/>
        </authorList>
    </citation>
    <scope>NUCLEOTIDE SEQUENCE</scope>
    <source>
        <strain evidence="2">AVDCRST_MAG58</strain>
    </source>
</reference>
<proteinExistence type="predicted"/>
<protein>
    <recommendedName>
        <fullName evidence="1">RES domain-containing protein</fullName>
    </recommendedName>
</protein>
<name>A0A6J4R3I7_9ACTN</name>
<evidence type="ECO:0000313" key="2">
    <source>
        <dbReference type="EMBL" id="CAA9460359.1"/>
    </source>
</evidence>
<dbReference type="Pfam" id="PF08808">
    <property type="entry name" value="RES"/>
    <property type="match status" value="1"/>
</dbReference>
<sequence length="203" mass="22842">MDVLRRTSPEVTILPVGTELWRIYFRGGRHPTTWERMRDFGPSAGARFDHHQEPPGVQNRKILYATTGEQAVATCVAEVFQERRAINTRRDEPWLACFVLAEEVPLLDLTGKWPTRAGASMTINSGPRPRARRWSRAIYEAYPDVQGLLYASSMNAGERAVALYERATHALPALPTFNEPLSHPALLSGLRRFAANLGYELVI</sequence>
<feature type="domain" description="RES" evidence="1">
    <location>
        <begin position="20"/>
        <end position="171"/>
    </location>
</feature>
<dbReference type="InterPro" id="IPR014914">
    <property type="entry name" value="RES_dom"/>
</dbReference>
<accession>A0A6J4R3I7</accession>
<organism evidence="2">
    <name type="scientific">uncultured Rubrobacteraceae bacterium</name>
    <dbReference type="NCBI Taxonomy" id="349277"/>
    <lineage>
        <taxon>Bacteria</taxon>
        <taxon>Bacillati</taxon>
        <taxon>Actinomycetota</taxon>
        <taxon>Rubrobacteria</taxon>
        <taxon>Rubrobacterales</taxon>
        <taxon>Rubrobacteraceae</taxon>
        <taxon>environmental samples</taxon>
    </lineage>
</organism>
<evidence type="ECO:0000259" key="1">
    <source>
        <dbReference type="Pfam" id="PF08808"/>
    </source>
</evidence>